<dbReference type="Pfam" id="PF02626">
    <property type="entry name" value="CT_A_B"/>
    <property type="match status" value="2"/>
</dbReference>
<dbReference type="SMART" id="SM00797">
    <property type="entry name" value="AHS2"/>
    <property type="match status" value="1"/>
</dbReference>
<dbReference type="GO" id="GO:0005524">
    <property type="term" value="F:ATP binding"/>
    <property type="evidence" value="ECO:0007669"/>
    <property type="project" value="UniProtKB-KW"/>
</dbReference>
<dbReference type="Proteomes" id="UP000004947">
    <property type="component" value="Unassembled WGS sequence"/>
</dbReference>
<comment type="caution">
    <text evidence="5">The sequence shown here is derived from an EMBL/GenBank/DDBJ whole genome shotgun (WGS) entry which is preliminary data.</text>
</comment>
<evidence type="ECO:0000313" key="6">
    <source>
        <dbReference type="Proteomes" id="UP000004947"/>
    </source>
</evidence>
<dbReference type="AlphaFoldDB" id="A6DLR2"/>
<keyword evidence="6" id="KW-1185">Reference proteome</keyword>
<reference evidence="5 6" key="1">
    <citation type="journal article" date="2010" name="J. Bacteriol.">
        <title>Genome sequence of Lentisphaera araneosa HTCC2155T, the type species of the order Lentisphaerales in the phylum Lentisphaerae.</title>
        <authorList>
            <person name="Thrash J.C."/>
            <person name="Cho J.C."/>
            <person name="Vergin K.L."/>
            <person name="Morris R.M."/>
            <person name="Giovannoni S.J."/>
        </authorList>
    </citation>
    <scope>NUCLEOTIDE SEQUENCE [LARGE SCALE GENOMIC DNA]</scope>
    <source>
        <strain evidence="5 6">HTCC2155</strain>
    </source>
</reference>
<keyword evidence="3" id="KW-0067">ATP-binding</keyword>
<dbReference type="STRING" id="313628.LNTAR_05376"/>
<dbReference type="RefSeq" id="WP_007278821.1">
    <property type="nucleotide sequence ID" value="NZ_ABCK01000009.1"/>
</dbReference>
<keyword evidence="1" id="KW-0547">Nucleotide-binding</keyword>
<gene>
    <name evidence="5" type="ORF">LNTAR_05376</name>
</gene>
<evidence type="ECO:0000256" key="1">
    <source>
        <dbReference type="ARBA" id="ARBA00022741"/>
    </source>
</evidence>
<evidence type="ECO:0000256" key="2">
    <source>
        <dbReference type="ARBA" id="ARBA00022801"/>
    </source>
</evidence>
<dbReference type="PANTHER" id="PTHR43309:SF5">
    <property type="entry name" value="5-OXOPROLINASE SUBUNIT C"/>
    <property type="match status" value="1"/>
</dbReference>
<dbReference type="InterPro" id="IPR003778">
    <property type="entry name" value="CT_A_B"/>
</dbReference>
<dbReference type="InterPro" id="IPR052708">
    <property type="entry name" value="PxpC"/>
</dbReference>
<dbReference type="Gene3D" id="2.40.100.10">
    <property type="entry name" value="Cyclophilin-like"/>
    <property type="match status" value="1"/>
</dbReference>
<dbReference type="InterPro" id="IPR029000">
    <property type="entry name" value="Cyclophilin-like_dom_sf"/>
</dbReference>
<dbReference type="EMBL" id="ABCK01000009">
    <property type="protein sequence ID" value="EDM27517.1"/>
    <property type="molecule type" value="Genomic_DNA"/>
</dbReference>
<evidence type="ECO:0000313" key="5">
    <source>
        <dbReference type="EMBL" id="EDM27517.1"/>
    </source>
</evidence>
<dbReference type="OrthoDB" id="9768696at2"/>
<evidence type="ECO:0000259" key="4">
    <source>
        <dbReference type="SMART" id="SM00797"/>
    </source>
</evidence>
<dbReference type="GO" id="GO:0016787">
    <property type="term" value="F:hydrolase activity"/>
    <property type="evidence" value="ECO:0007669"/>
    <property type="project" value="UniProtKB-KW"/>
</dbReference>
<organism evidence="5 6">
    <name type="scientific">Lentisphaera araneosa HTCC2155</name>
    <dbReference type="NCBI Taxonomy" id="313628"/>
    <lineage>
        <taxon>Bacteria</taxon>
        <taxon>Pseudomonadati</taxon>
        <taxon>Lentisphaerota</taxon>
        <taxon>Lentisphaeria</taxon>
        <taxon>Lentisphaerales</taxon>
        <taxon>Lentisphaeraceae</taxon>
        <taxon>Lentisphaera</taxon>
    </lineage>
</organism>
<proteinExistence type="predicted"/>
<dbReference type="PANTHER" id="PTHR43309">
    <property type="entry name" value="5-OXOPROLINASE SUBUNIT C"/>
    <property type="match status" value="1"/>
</dbReference>
<evidence type="ECO:0000256" key="3">
    <source>
        <dbReference type="ARBA" id="ARBA00022840"/>
    </source>
</evidence>
<keyword evidence="2 5" id="KW-0378">Hydrolase</keyword>
<accession>A6DLR2</accession>
<feature type="domain" description="Carboxyltransferase" evidence="4">
    <location>
        <begin position="28"/>
        <end position="252"/>
    </location>
</feature>
<dbReference type="eggNOG" id="COG1984">
    <property type="taxonomic scope" value="Bacteria"/>
</dbReference>
<protein>
    <submittedName>
        <fullName evidence="5">Hydrolase subunit</fullName>
    </submittedName>
</protein>
<sequence length="252" mass="28421">MLKFIKKGLSTNYEAKDCLPTYGEQFRGLSPKGLMDQGAYQEACVLFGEQVNCLEFILAPEIEFSEAGSIIITGVPYQEIKLDDELLLRHKVYHVQVGQRLRFSQKLKGFRTYLSYMNKIADRASDQRTYAERYPNAAPEGVIRLMKGPEFAQLANPEVILEQGWQVGSQLSTMGMALTKWGESLALNSKGKMISSAVADGTMQMTPKGPFILLRHRQTIGGYPRIFNVTSEDIDRLAQLGPRDFIRFKLLL</sequence>
<name>A6DLR2_9BACT</name>